<dbReference type="AlphaFoldDB" id="A0A484MSY2"/>
<accession>A0A484MSY2</accession>
<dbReference type="GO" id="GO:0016020">
    <property type="term" value="C:membrane"/>
    <property type="evidence" value="ECO:0007669"/>
    <property type="project" value="UniProtKB-SubCell"/>
</dbReference>
<dbReference type="PANTHER" id="PTHR46649:SF4">
    <property type="entry name" value="HALOACID DEHALOGENASE-LIKE HYDROLASE (HAD) SUPERFAMILY PROTEIN"/>
    <property type="match status" value="1"/>
</dbReference>
<protein>
    <submittedName>
        <fullName evidence="9">Uncharacterized protein</fullName>
    </submittedName>
</protein>
<dbReference type="PRINTS" id="PR00413">
    <property type="entry name" value="HADHALOGNASE"/>
</dbReference>
<keyword evidence="3" id="KW-0812">Transmembrane</keyword>
<dbReference type="NCBIfam" id="TIGR02252">
    <property type="entry name" value="DREG-2"/>
    <property type="match status" value="1"/>
</dbReference>
<keyword evidence="4" id="KW-0735">Signal-anchor</keyword>
<dbReference type="EMBL" id="OOIL02004257">
    <property type="protein sequence ID" value="VFQ91148.1"/>
    <property type="molecule type" value="Genomic_DNA"/>
</dbReference>
<dbReference type="NCBIfam" id="TIGR01549">
    <property type="entry name" value="HAD-SF-IA-v1"/>
    <property type="match status" value="1"/>
</dbReference>
<keyword evidence="5" id="KW-1133">Transmembrane helix</keyword>
<reference evidence="9 10" key="1">
    <citation type="submission" date="2018-04" db="EMBL/GenBank/DDBJ databases">
        <authorList>
            <person name="Vogel A."/>
        </authorList>
    </citation>
    <scope>NUCLEOTIDE SEQUENCE [LARGE SCALE GENOMIC DNA]</scope>
</reference>
<evidence type="ECO:0000259" key="7">
    <source>
        <dbReference type="Pfam" id="PF13839"/>
    </source>
</evidence>
<evidence type="ECO:0000313" key="10">
    <source>
        <dbReference type="Proteomes" id="UP000595140"/>
    </source>
</evidence>
<comment type="subcellular location">
    <subcellularLocation>
        <location evidence="1">Membrane</location>
        <topology evidence="1">Single-pass membrane protein</topology>
    </subcellularLocation>
</comment>
<name>A0A484MSY2_9ASTE</name>
<feature type="domain" description="Trichome birefringence-like N-terminal" evidence="8">
    <location>
        <begin position="18"/>
        <end position="65"/>
    </location>
</feature>
<keyword evidence="6" id="KW-0472">Membrane</keyword>
<dbReference type="CDD" id="cd16415">
    <property type="entry name" value="HAD_dREG-2_like"/>
    <property type="match status" value="1"/>
</dbReference>
<keyword evidence="10" id="KW-1185">Reference proteome</keyword>
<dbReference type="InterPro" id="IPR025846">
    <property type="entry name" value="TBL_N"/>
</dbReference>
<dbReference type="InterPro" id="IPR036412">
    <property type="entry name" value="HAD-like_sf"/>
</dbReference>
<dbReference type="InterPro" id="IPR026057">
    <property type="entry name" value="TBL_C"/>
</dbReference>
<dbReference type="SUPFAM" id="SSF56784">
    <property type="entry name" value="HAD-like"/>
    <property type="match status" value="1"/>
</dbReference>
<dbReference type="SFLD" id="SFLDS00003">
    <property type="entry name" value="Haloacid_Dehalogenase"/>
    <property type="match status" value="1"/>
</dbReference>
<feature type="domain" description="Trichome birefringence-like C-terminal" evidence="7">
    <location>
        <begin position="66"/>
        <end position="279"/>
    </location>
</feature>
<dbReference type="InterPro" id="IPR006439">
    <property type="entry name" value="HAD-SF_hydro_IA"/>
</dbReference>
<evidence type="ECO:0000256" key="6">
    <source>
        <dbReference type="ARBA" id="ARBA00023136"/>
    </source>
</evidence>
<evidence type="ECO:0000256" key="3">
    <source>
        <dbReference type="ARBA" id="ARBA00022692"/>
    </source>
</evidence>
<proteinExistence type="inferred from homology"/>
<dbReference type="InterPro" id="IPR044924">
    <property type="entry name" value="HAD-SF_hydro_IA_REG-2-like_cap"/>
</dbReference>
<sequence length="567" mass="64259">MMHAQSLTSWAGSDHDYCNLYEGSWVRAPFEEGDCPIDLVPLNRQCSNKHDKEYLNYKWQPTNCDLPLFDVNGFLGKYKGKTVMFVGDSIAQNQWMSLACLIFKHYWSYTRSYIKNHQQKVIAINIFFHEPAVSIVYQQNRFLVDMVGESDTNNGPVIMLDSISSEITQLWSTADLLVVNSYHWWTHSGSIQPWKYLEIDGMKYSTMDHMSAYGRALNTWAKWVDKNIDPQKTRVFFQGISALHLNYWTPNGEKRENCLGEREPIKGSTFLGMPYPGEMALMVTRISGTIISIACRPKTPPFVHGSADGYLPDPCGKPGSPFSTSTTTAAVEDSPDRILGLPKDYEDYRRSMYGGLTHEALLVDAVGTLVAPSQPMAQIGEKYGVECSEAEILNRYRRAYEQPWGRSRLRYVNDGRPFWQHIVSSSTGCSDSGYFEELYNYYATNEAWHLCDPNAERVFKALRNAGVKLGVVSNFDTRLRPLLRALNCDHWFDAVAVSAEVEAEKPNPTIFLKACEYLGVNPEDAVHVGDDRRNDVWGARDAGCDAWLWGSDVHSFKEVAQRIGVDV</sequence>
<dbReference type="Pfam" id="PF00702">
    <property type="entry name" value="Hydrolase"/>
    <property type="match status" value="1"/>
</dbReference>
<gene>
    <name evidence="9" type="ORF">CCAM_LOCUS32924</name>
</gene>
<dbReference type="Proteomes" id="UP000595140">
    <property type="component" value="Unassembled WGS sequence"/>
</dbReference>
<dbReference type="Pfam" id="PF14416">
    <property type="entry name" value="PMR5N"/>
    <property type="match status" value="1"/>
</dbReference>
<comment type="similarity">
    <text evidence="2">Belongs to the PC-esterase family. TBL subfamily.</text>
</comment>
<evidence type="ECO:0000256" key="2">
    <source>
        <dbReference type="ARBA" id="ARBA00007727"/>
    </source>
</evidence>
<evidence type="ECO:0000256" key="5">
    <source>
        <dbReference type="ARBA" id="ARBA00022989"/>
    </source>
</evidence>
<organism evidence="9 10">
    <name type="scientific">Cuscuta campestris</name>
    <dbReference type="NCBI Taxonomy" id="132261"/>
    <lineage>
        <taxon>Eukaryota</taxon>
        <taxon>Viridiplantae</taxon>
        <taxon>Streptophyta</taxon>
        <taxon>Embryophyta</taxon>
        <taxon>Tracheophyta</taxon>
        <taxon>Spermatophyta</taxon>
        <taxon>Magnoliopsida</taxon>
        <taxon>eudicotyledons</taxon>
        <taxon>Gunneridae</taxon>
        <taxon>Pentapetalae</taxon>
        <taxon>asterids</taxon>
        <taxon>lamiids</taxon>
        <taxon>Solanales</taxon>
        <taxon>Convolvulaceae</taxon>
        <taxon>Cuscuteae</taxon>
        <taxon>Cuscuta</taxon>
        <taxon>Cuscuta subgen. Grammica</taxon>
        <taxon>Cuscuta sect. Cleistogrammica</taxon>
    </lineage>
</organism>
<dbReference type="OrthoDB" id="1694274at2759"/>
<dbReference type="PANTHER" id="PTHR46649">
    <property type="match status" value="1"/>
</dbReference>
<dbReference type="GO" id="GO:0016740">
    <property type="term" value="F:transferase activity"/>
    <property type="evidence" value="ECO:0007669"/>
    <property type="project" value="InterPro"/>
</dbReference>
<dbReference type="InterPro" id="IPR011949">
    <property type="entry name" value="HAD-SF_hydro_IA_REG-2-like"/>
</dbReference>
<evidence type="ECO:0000256" key="4">
    <source>
        <dbReference type="ARBA" id="ARBA00022968"/>
    </source>
</evidence>
<dbReference type="InterPro" id="IPR023214">
    <property type="entry name" value="HAD_sf"/>
</dbReference>
<dbReference type="SFLD" id="SFLDG01129">
    <property type="entry name" value="C1.5:_HAD__Beta-PGM__Phosphata"/>
    <property type="match status" value="1"/>
</dbReference>
<dbReference type="Gene3D" id="3.40.50.1000">
    <property type="entry name" value="HAD superfamily/HAD-like"/>
    <property type="match status" value="1"/>
</dbReference>
<dbReference type="Pfam" id="PF13839">
    <property type="entry name" value="PC-Esterase"/>
    <property type="match status" value="1"/>
</dbReference>
<evidence type="ECO:0000259" key="8">
    <source>
        <dbReference type="Pfam" id="PF14416"/>
    </source>
</evidence>
<evidence type="ECO:0000256" key="1">
    <source>
        <dbReference type="ARBA" id="ARBA00004167"/>
    </source>
</evidence>
<dbReference type="Gene3D" id="1.10.150.720">
    <property type="entry name" value="Haloacid dehalogenase-like hydrolase"/>
    <property type="match status" value="1"/>
</dbReference>
<evidence type="ECO:0000313" key="9">
    <source>
        <dbReference type="EMBL" id="VFQ91148.1"/>
    </source>
</evidence>